<dbReference type="AlphaFoldDB" id="A0A060UTZ5"/>
<feature type="domain" description="4Fe-4S ferredoxin-type" evidence="12">
    <location>
        <begin position="64"/>
        <end position="94"/>
    </location>
</feature>
<keyword evidence="10" id="KW-0535">Nitrogen fixation</keyword>
<keyword evidence="8" id="KW-0408">Iron</keyword>
<accession>A0A060UTZ5</accession>
<protein>
    <recommendedName>
        <fullName evidence="11">Ferredoxin III</fullName>
    </recommendedName>
</protein>
<keyword evidence="6" id="KW-0677">Repeat</keyword>
<dbReference type="InterPro" id="IPR017900">
    <property type="entry name" value="4Fe4S_Fe_S_CS"/>
</dbReference>
<dbReference type="SUPFAM" id="SSF54862">
    <property type="entry name" value="4Fe-4S ferredoxins"/>
    <property type="match status" value="1"/>
</dbReference>
<keyword evidence="4" id="KW-0004">4Fe-4S</keyword>
<dbReference type="PANTHER" id="PTHR43687:SF1">
    <property type="entry name" value="FERREDOXIN III"/>
    <property type="match status" value="1"/>
</dbReference>
<dbReference type="NCBIfam" id="TIGR02936">
    <property type="entry name" value="fdxN_nitrog"/>
    <property type="match status" value="1"/>
</dbReference>
<dbReference type="GO" id="GO:0051539">
    <property type="term" value="F:4 iron, 4 sulfur cluster binding"/>
    <property type="evidence" value="ECO:0007669"/>
    <property type="project" value="UniProtKB-KW"/>
</dbReference>
<evidence type="ECO:0000256" key="8">
    <source>
        <dbReference type="ARBA" id="ARBA00023004"/>
    </source>
</evidence>
<dbReference type="Gene3D" id="3.30.70.20">
    <property type="match status" value="1"/>
</dbReference>
<evidence type="ECO:0000313" key="13">
    <source>
        <dbReference type="EMBL" id="CDQ10273.1"/>
    </source>
</evidence>
<evidence type="ECO:0000256" key="4">
    <source>
        <dbReference type="ARBA" id="ARBA00022485"/>
    </source>
</evidence>
<evidence type="ECO:0000313" key="15">
    <source>
        <dbReference type="Proteomes" id="UP000193925"/>
    </source>
</evidence>
<evidence type="ECO:0000256" key="1">
    <source>
        <dbReference type="ARBA" id="ARBA00001966"/>
    </source>
</evidence>
<dbReference type="Proteomes" id="UP000193925">
    <property type="component" value="Chromosome AFERRI"/>
</dbReference>
<organism evidence="13">
    <name type="scientific">Acidithiobacillus ferrivorans</name>
    <dbReference type="NCBI Taxonomy" id="160808"/>
    <lineage>
        <taxon>Bacteria</taxon>
        <taxon>Pseudomonadati</taxon>
        <taxon>Pseudomonadota</taxon>
        <taxon>Acidithiobacillia</taxon>
        <taxon>Acidithiobacillales</taxon>
        <taxon>Acidithiobacillaceae</taxon>
        <taxon>Acidithiobacillus</taxon>
    </lineage>
</organism>
<dbReference type="Pfam" id="PF14697">
    <property type="entry name" value="Fer4_21"/>
    <property type="match status" value="1"/>
</dbReference>
<keyword evidence="5" id="KW-0479">Metal-binding</keyword>
<evidence type="ECO:0000256" key="10">
    <source>
        <dbReference type="ARBA" id="ARBA00023231"/>
    </source>
</evidence>
<dbReference type="RefSeq" id="WP_035192723.1">
    <property type="nucleotide sequence ID" value="NZ_CCCS020000035.1"/>
</dbReference>
<evidence type="ECO:0000313" key="14">
    <source>
        <dbReference type="EMBL" id="SMH64301.1"/>
    </source>
</evidence>
<evidence type="ECO:0000256" key="5">
    <source>
        <dbReference type="ARBA" id="ARBA00022723"/>
    </source>
</evidence>
<dbReference type="InterPro" id="IPR017896">
    <property type="entry name" value="4Fe4S_Fe-S-bd"/>
</dbReference>
<evidence type="ECO:0000256" key="11">
    <source>
        <dbReference type="ARBA" id="ARBA00030616"/>
    </source>
</evidence>
<evidence type="ECO:0000256" key="6">
    <source>
        <dbReference type="ARBA" id="ARBA00022737"/>
    </source>
</evidence>
<dbReference type="PROSITE" id="PS51379">
    <property type="entry name" value="4FE4S_FER_2"/>
    <property type="match status" value="2"/>
</dbReference>
<keyword evidence="3" id="KW-0813">Transport</keyword>
<dbReference type="InterPro" id="IPR050572">
    <property type="entry name" value="Fe-S_Ferredoxin"/>
</dbReference>
<proteinExistence type="predicted"/>
<dbReference type="GO" id="GO:0046872">
    <property type="term" value="F:metal ion binding"/>
    <property type="evidence" value="ECO:0007669"/>
    <property type="project" value="UniProtKB-KW"/>
</dbReference>
<reference evidence="13" key="2">
    <citation type="submission" date="2014-07" db="EMBL/GenBank/DDBJ databases">
        <title>Initial genome analysis of the psychrotolerant acidophile Acidithiobacillus ferrivorans CF27: insights into iron and sulfur oxidation pathways and into biofilm formation.</title>
        <authorList>
            <person name="Talla E."/>
            <person name="Hedrich S."/>
            <person name="Mangenot S."/>
            <person name="Ji B."/>
            <person name="Johnson D.B."/>
            <person name="Barbe V."/>
            <person name="Bonnefoy V."/>
        </authorList>
    </citation>
    <scope>NUCLEOTIDE SEQUENCE [LARGE SCALE GENOMIC DNA]</scope>
    <source>
        <strain evidence="13">CF27</strain>
    </source>
</reference>
<reference evidence="13" key="1">
    <citation type="submission" date="2014-03" db="EMBL/GenBank/DDBJ databases">
        <authorList>
            <person name="Genoscope - CEA"/>
        </authorList>
    </citation>
    <scope>NUCLEOTIDE SEQUENCE [LARGE SCALE GENOMIC DNA]</scope>
    <source>
        <strain evidence="13">CF27</strain>
    </source>
</reference>
<dbReference type="PANTHER" id="PTHR43687">
    <property type="entry name" value="ADENYLYLSULFATE REDUCTASE, BETA SUBUNIT"/>
    <property type="match status" value="1"/>
</dbReference>
<evidence type="ECO:0000256" key="2">
    <source>
        <dbReference type="ARBA" id="ARBA00003532"/>
    </source>
</evidence>
<reference evidence="14 15" key="3">
    <citation type="submission" date="2017-03" db="EMBL/GenBank/DDBJ databases">
        <authorList>
            <person name="Regsiter A."/>
            <person name="William W."/>
        </authorList>
    </citation>
    <scope>NUCLEOTIDE SEQUENCE [LARGE SCALE GENOMIC DNA]</scope>
    <source>
        <strain evidence="14">PRJEB5721</strain>
    </source>
</reference>
<dbReference type="EMBL" id="CCCS020000035">
    <property type="protein sequence ID" value="CDQ10273.1"/>
    <property type="molecule type" value="Genomic_DNA"/>
</dbReference>
<dbReference type="InterPro" id="IPR014283">
    <property type="entry name" value="FdIII_4_nif"/>
</dbReference>
<dbReference type="PROSITE" id="PS00198">
    <property type="entry name" value="4FE4S_FER_1"/>
    <property type="match status" value="1"/>
</dbReference>
<keyword evidence="9" id="KW-0411">Iron-sulfur</keyword>
<keyword evidence="15" id="KW-1185">Reference proteome</keyword>
<feature type="domain" description="4Fe-4S ferredoxin-type" evidence="12">
    <location>
        <begin position="18"/>
        <end position="47"/>
    </location>
</feature>
<sequence>MSEITGTTKGGLGWTPQFVEHINEEKCIGCGRCFRACGRDVLNLIGITEEGELVAADDDEAERKFMTIAHPEKCIGCEACSRVCPKDCYTHAPVDAAMRRSA</sequence>
<dbReference type="EMBL" id="LT841305">
    <property type="protein sequence ID" value="SMH64301.1"/>
    <property type="molecule type" value="Genomic_DNA"/>
</dbReference>
<gene>
    <name evidence="13" type="primary">fdxB</name>
    <name evidence="14" type="ORF">AFERRI_10334</name>
    <name evidence="13" type="ORF">AFERRI_400054</name>
</gene>
<evidence type="ECO:0000256" key="3">
    <source>
        <dbReference type="ARBA" id="ARBA00022448"/>
    </source>
</evidence>
<comment type="cofactor">
    <cofactor evidence="1">
        <name>[4Fe-4S] cluster</name>
        <dbReference type="ChEBI" id="CHEBI:49883"/>
    </cofactor>
</comment>
<evidence type="ECO:0000256" key="9">
    <source>
        <dbReference type="ARBA" id="ARBA00023014"/>
    </source>
</evidence>
<evidence type="ECO:0000259" key="12">
    <source>
        <dbReference type="PROSITE" id="PS51379"/>
    </source>
</evidence>
<name>A0A060UTZ5_9PROT</name>
<comment type="function">
    <text evidence="2">Ferredoxins are iron-sulfur proteins that transfer electrons in a wide variety of metabolic reactions.</text>
</comment>
<keyword evidence="7" id="KW-0249">Electron transport</keyword>
<evidence type="ECO:0000256" key="7">
    <source>
        <dbReference type="ARBA" id="ARBA00022982"/>
    </source>
</evidence>